<name>D7KZC0_ARALL</name>
<accession>D7KZC0</accession>
<feature type="region of interest" description="Disordered" evidence="1">
    <location>
        <begin position="1"/>
        <end position="21"/>
    </location>
</feature>
<dbReference type="HOGENOM" id="CLU_2389190_0_0_1"/>
<organism evidence="3">
    <name type="scientific">Arabidopsis lyrata subsp. lyrata</name>
    <name type="common">Lyre-leaved rock-cress</name>
    <dbReference type="NCBI Taxonomy" id="81972"/>
    <lineage>
        <taxon>Eukaryota</taxon>
        <taxon>Viridiplantae</taxon>
        <taxon>Streptophyta</taxon>
        <taxon>Embryophyta</taxon>
        <taxon>Tracheophyta</taxon>
        <taxon>Spermatophyta</taxon>
        <taxon>Magnoliopsida</taxon>
        <taxon>eudicotyledons</taxon>
        <taxon>Gunneridae</taxon>
        <taxon>Pentapetalae</taxon>
        <taxon>rosids</taxon>
        <taxon>malvids</taxon>
        <taxon>Brassicales</taxon>
        <taxon>Brassicaceae</taxon>
        <taxon>Camelineae</taxon>
        <taxon>Arabidopsis</taxon>
    </lineage>
</organism>
<evidence type="ECO:0000313" key="2">
    <source>
        <dbReference type="EMBL" id="EFH65127.1"/>
    </source>
</evidence>
<dbReference type="EMBL" id="GL348714">
    <property type="protein sequence ID" value="EFH65127.1"/>
    <property type="molecule type" value="Genomic_DNA"/>
</dbReference>
<protein>
    <submittedName>
        <fullName evidence="2">Predicted protein</fullName>
    </submittedName>
</protein>
<sequence>MEEEEAEGIRRRRKKEKRNSSARIYRFKTINGGTETPAIHDGQAVEVSFLGKRKRRTMMEKRREMIANRVIRDEEKEEMNREIQQSSAEENGFI</sequence>
<dbReference type="Gramene" id="Al_scaffold_0002_1919">
    <property type="protein sequence ID" value="Al_scaffold_0002_1919"/>
    <property type="gene ID" value="Al_scaffold_0002_1919"/>
</dbReference>
<keyword evidence="3" id="KW-1185">Reference proteome</keyword>
<reference evidence="3" key="1">
    <citation type="journal article" date="2011" name="Nat. Genet.">
        <title>The Arabidopsis lyrata genome sequence and the basis of rapid genome size change.</title>
        <authorList>
            <person name="Hu T.T."/>
            <person name="Pattyn P."/>
            <person name="Bakker E.G."/>
            <person name="Cao J."/>
            <person name="Cheng J.-F."/>
            <person name="Clark R.M."/>
            <person name="Fahlgren N."/>
            <person name="Fawcett J.A."/>
            <person name="Grimwood J."/>
            <person name="Gundlach H."/>
            <person name="Haberer G."/>
            <person name="Hollister J.D."/>
            <person name="Ossowski S."/>
            <person name="Ottilar R.P."/>
            <person name="Salamov A.A."/>
            <person name="Schneeberger K."/>
            <person name="Spannagl M."/>
            <person name="Wang X."/>
            <person name="Yang L."/>
            <person name="Nasrallah M.E."/>
            <person name="Bergelson J."/>
            <person name="Carrington J.C."/>
            <person name="Gaut B.S."/>
            <person name="Schmutz J."/>
            <person name="Mayer K.F.X."/>
            <person name="Van de Peer Y."/>
            <person name="Grigoriev I.V."/>
            <person name="Nordborg M."/>
            <person name="Weigel D."/>
            <person name="Guo Y.-L."/>
        </authorList>
    </citation>
    <scope>NUCLEOTIDE SEQUENCE [LARGE SCALE GENOMIC DNA]</scope>
    <source>
        <strain evidence="3">cv. MN47</strain>
    </source>
</reference>
<dbReference type="AlphaFoldDB" id="D7KZC0"/>
<gene>
    <name evidence="2" type="ORF">ARALYDRAFT_676769</name>
</gene>
<dbReference type="Proteomes" id="UP000008694">
    <property type="component" value="Unassembled WGS sequence"/>
</dbReference>
<evidence type="ECO:0000256" key="1">
    <source>
        <dbReference type="SAM" id="MobiDB-lite"/>
    </source>
</evidence>
<evidence type="ECO:0000313" key="3">
    <source>
        <dbReference type="Proteomes" id="UP000008694"/>
    </source>
</evidence>
<proteinExistence type="predicted"/>